<feature type="region of interest" description="Disordered" evidence="1">
    <location>
        <begin position="1"/>
        <end position="104"/>
    </location>
</feature>
<name>A0ABY7GAI0_MYAAR</name>
<gene>
    <name evidence="2" type="ORF">MAR_013930</name>
</gene>
<proteinExistence type="predicted"/>
<organism evidence="2 3">
    <name type="scientific">Mya arenaria</name>
    <name type="common">Soft-shell clam</name>
    <dbReference type="NCBI Taxonomy" id="6604"/>
    <lineage>
        <taxon>Eukaryota</taxon>
        <taxon>Metazoa</taxon>
        <taxon>Spiralia</taxon>
        <taxon>Lophotrochozoa</taxon>
        <taxon>Mollusca</taxon>
        <taxon>Bivalvia</taxon>
        <taxon>Autobranchia</taxon>
        <taxon>Heteroconchia</taxon>
        <taxon>Euheterodonta</taxon>
        <taxon>Imparidentia</taxon>
        <taxon>Neoheterodontei</taxon>
        <taxon>Myida</taxon>
        <taxon>Myoidea</taxon>
        <taxon>Myidae</taxon>
        <taxon>Mya</taxon>
    </lineage>
</organism>
<feature type="compositionally biased region" description="Basic and acidic residues" evidence="1">
    <location>
        <begin position="1"/>
        <end position="28"/>
    </location>
</feature>
<evidence type="ECO:0000256" key="1">
    <source>
        <dbReference type="SAM" id="MobiDB-lite"/>
    </source>
</evidence>
<sequence>MEKHSKRGDLSNRTSRSDNEGKSASGHERGKKRKGSDVSAEVPKRSRSGAQPGPSAKNGNEKATRSAATTRGINTPRKAPFTYKDDTIKDGGGSTKTEHHRVKL</sequence>
<evidence type="ECO:0000313" key="3">
    <source>
        <dbReference type="Proteomes" id="UP001164746"/>
    </source>
</evidence>
<dbReference type="EMBL" id="CP111026">
    <property type="protein sequence ID" value="WAR28226.1"/>
    <property type="molecule type" value="Genomic_DNA"/>
</dbReference>
<accession>A0ABY7GAI0</accession>
<keyword evidence="3" id="KW-1185">Reference proteome</keyword>
<reference evidence="2" key="1">
    <citation type="submission" date="2022-11" db="EMBL/GenBank/DDBJ databases">
        <title>Centuries of genome instability and evolution in soft-shell clam transmissible cancer (bioRxiv).</title>
        <authorList>
            <person name="Hart S.F.M."/>
            <person name="Yonemitsu M.A."/>
            <person name="Giersch R.M."/>
            <person name="Beal B.F."/>
            <person name="Arriagada G."/>
            <person name="Davis B.W."/>
            <person name="Ostrander E.A."/>
            <person name="Goff S.P."/>
            <person name="Metzger M.J."/>
        </authorList>
    </citation>
    <scope>NUCLEOTIDE SEQUENCE</scope>
    <source>
        <strain evidence="2">MELC-2E11</strain>
        <tissue evidence="2">Siphon/mantle</tissue>
    </source>
</reference>
<protein>
    <submittedName>
        <fullName evidence="2">Uncharacterized protein</fullName>
    </submittedName>
</protein>
<evidence type="ECO:0000313" key="2">
    <source>
        <dbReference type="EMBL" id="WAR28226.1"/>
    </source>
</evidence>
<dbReference type="Proteomes" id="UP001164746">
    <property type="component" value="Chromosome 15"/>
</dbReference>